<evidence type="ECO:0000256" key="2">
    <source>
        <dbReference type="ARBA" id="ARBA00022448"/>
    </source>
</evidence>
<evidence type="ECO:0000256" key="1">
    <source>
        <dbReference type="ARBA" id="ARBA00004651"/>
    </source>
</evidence>
<name>A0A0S4QGT8_9ACTN</name>
<sequence>MSRLRDGRVGMPAGLVADDGAGQASLTHGSVGRLVVALATATMLQWLGAFAIAPLLPLYLEERDVSVSGVGVVMAAFFVGSLLSQYPAGVLTASRGHRPVLLGGLVLYAVGSVGLIVSPGLGCDAVVRALQGAGAGAFEVAVLTAVAATVPADLTGRAVSAVYTGQIAGTAIGPMLGGLAGERQMDLLFLGAAVAAAVAAVPVLLLLRPDGRASAGGDALTPVGHANPASPAAAAAAGPRSGSLRALIGAGVGGLLLVAAVNGLSVGTYETCWSLLLADRDVSTEMIGLSFTLFSLPYIVCALPAGWLADHSDRRWLVTGATLAMACTVASYSFIDSFWLIMLVCCVEAIALAVSFPAAQSLLAQEAGRVGTGRAQGLFTTTQTAATAFAALTSGALYSANVHLPFLLTAVAAVAVAVVLPLLWRQVRGVVSAPDEVVAAGPALGAADVVGTGSVVGAVPVGVGHRRVT</sequence>
<dbReference type="AlphaFoldDB" id="A0A0S4QGT8"/>
<evidence type="ECO:0000256" key="6">
    <source>
        <dbReference type="ARBA" id="ARBA00023136"/>
    </source>
</evidence>
<dbReference type="PROSITE" id="PS50850">
    <property type="entry name" value="MFS"/>
    <property type="match status" value="1"/>
</dbReference>
<keyword evidence="5 7" id="KW-1133">Transmembrane helix</keyword>
<gene>
    <name evidence="9" type="ORF">Ga0074812_101433</name>
</gene>
<evidence type="ECO:0000256" key="4">
    <source>
        <dbReference type="ARBA" id="ARBA00022692"/>
    </source>
</evidence>
<feature type="transmembrane region" description="Helical" evidence="7">
    <location>
        <begin position="66"/>
        <end position="88"/>
    </location>
</feature>
<dbReference type="Pfam" id="PF07690">
    <property type="entry name" value="MFS_1"/>
    <property type="match status" value="2"/>
</dbReference>
<dbReference type="InterPro" id="IPR011701">
    <property type="entry name" value="MFS"/>
</dbReference>
<dbReference type="GO" id="GO:0022857">
    <property type="term" value="F:transmembrane transporter activity"/>
    <property type="evidence" value="ECO:0007669"/>
    <property type="project" value="InterPro"/>
</dbReference>
<feature type="transmembrane region" description="Helical" evidence="7">
    <location>
        <begin position="404"/>
        <end position="424"/>
    </location>
</feature>
<feature type="domain" description="Major facilitator superfamily (MFS) profile" evidence="8">
    <location>
        <begin position="34"/>
        <end position="428"/>
    </location>
</feature>
<dbReference type="GO" id="GO:0005886">
    <property type="term" value="C:plasma membrane"/>
    <property type="evidence" value="ECO:0007669"/>
    <property type="project" value="UniProtKB-SubCell"/>
</dbReference>
<dbReference type="InterPro" id="IPR050171">
    <property type="entry name" value="MFS_Transporters"/>
</dbReference>
<keyword evidence="3" id="KW-1003">Cell membrane</keyword>
<evidence type="ECO:0000256" key="5">
    <source>
        <dbReference type="ARBA" id="ARBA00022989"/>
    </source>
</evidence>
<evidence type="ECO:0000259" key="8">
    <source>
        <dbReference type="PROSITE" id="PS50850"/>
    </source>
</evidence>
<keyword evidence="2" id="KW-0813">Transport</keyword>
<dbReference type="InterPro" id="IPR020846">
    <property type="entry name" value="MFS_dom"/>
</dbReference>
<dbReference type="EMBL" id="FAOZ01000001">
    <property type="protein sequence ID" value="CUU53932.1"/>
    <property type="molecule type" value="Genomic_DNA"/>
</dbReference>
<feature type="transmembrane region" description="Helical" evidence="7">
    <location>
        <begin position="34"/>
        <end position="60"/>
    </location>
</feature>
<dbReference type="Gene3D" id="1.20.1250.20">
    <property type="entry name" value="MFS general substrate transporter like domains"/>
    <property type="match status" value="2"/>
</dbReference>
<keyword evidence="10" id="KW-1185">Reference proteome</keyword>
<reference evidence="10" key="1">
    <citation type="submission" date="2015-11" db="EMBL/GenBank/DDBJ databases">
        <authorList>
            <person name="Varghese N."/>
        </authorList>
    </citation>
    <scope>NUCLEOTIDE SEQUENCE [LARGE SCALE GENOMIC DNA]</scope>
    <source>
        <strain evidence="10">DSM 45899</strain>
    </source>
</reference>
<feature type="transmembrane region" description="Helical" evidence="7">
    <location>
        <begin position="246"/>
        <end position="266"/>
    </location>
</feature>
<evidence type="ECO:0000256" key="3">
    <source>
        <dbReference type="ARBA" id="ARBA00022475"/>
    </source>
</evidence>
<accession>A0A0S4QGT8</accession>
<evidence type="ECO:0000313" key="9">
    <source>
        <dbReference type="EMBL" id="CUU53932.1"/>
    </source>
</evidence>
<dbReference type="PANTHER" id="PTHR23517">
    <property type="entry name" value="RESISTANCE PROTEIN MDTM, PUTATIVE-RELATED-RELATED"/>
    <property type="match status" value="1"/>
</dbReference>
<evidence type="ECO:0000313" key="10">
    <source>
        <dbReference type="Proteomes" id="UP000198802"/>
    </source>
</evidence>
<dbReference type="Proteomes" id="UP000198802">
    <property type="component" value="Unassembled WGS sequence"/>
</dbReference>
<feature type="transmembrane region" description="Helical" evidence="7">
    <location>
        <begin position="100"/>
        <end position="117"/>
    </location>
</feature>
<dbReference type="SUPFAM" id="SSF103473">
    <property type="entry name" value="MFS general substrate transporter"/>
    <property type="match status" value="1"/>
</dbReference>
<feature type="transmembrane region" description="Helical" evidence="7">
    <location>
        <begin position="162"/>
        <end position="181"/>
    </location>
</feature>
<feature type="transmembrane region" description="Helical" evidence="7">
    <location>
        <begin position="316"/>
        <end position="335"/>
    </location>
</feature>
<dbReference type="InterPro" id="IPR036259">
    <property type="entry name" value="MFS_trans_sf"/>
</dbReference>
<proteinExistence type="predicted"/>
<keyword evidence="6 7" id="KW-0472">Membrane</keyword>
<feature type="transmembrane region" description="Helical" evidence="7">
    <location>
        <begin position="341"/>
        <end position="363"/>
    </location>
</feature>
<feature type="transmembrane region" description="Helical" evidence="7">
    <location>
        <begin position="286"/>
        <end position="309"/>
    </location>
</feature>
<protein>
    <submittedName>
        <fullName evidence="9">Predicted arabinose efflux permease, MFS family</fullName>
    </submittedName>
</protein>
<comment type="subcellular location">
    <subcellularLocation>
        <location evidence="1">Cell membrane</location>
        <topology evidence="1">Multi-pass membrane protein</topology>
    </subcellularLocation>
</comment>
<organism evidence="9 10">
    <name type="scientific">Parafrankia irregularis</name>
    <dbReference type="NCBI Taxonomy" id="795642"/>
    <lineage>
        <taxon>Bacteria</taxon>
        <taxon>Bacillati</taxon>
        <taxon>Actinomycetota</taxon>
        <taxon>Actinomycetes</taxon>
        <taxon>Frankiales</taxon>
        <taxon>Frankiaceae</taxon>
        <taxon>Parafrankia</taxon>
    </lineage>
</organism>
<keyword evidence="4 7" id="KW-0812">Transmembrane</keyword>
<evidence type="ECO:0000256" key="7">
    <source>
        <dbReference type="SAM" id="Phobius"/>
    </source>
</evidence>
<dbReference type="RefSeq" id="WP_091270925.1">
    <property type="nucleotide sequence ID" value="NZ_FAOZ01000001.1"/>
</dbReference>
<feature type="transmembrane region" description="Helical" evidence="7">
    <location>
        <begin position="187"/>
        <end position="207"/>
    </location>
</feature>